<sequence>MVSEQKYGIRAQDPYWTPPPGRKLGDNLTHDPVCAREIKELKEEIAKLKKCEPFLLFTILSFTSLAHMHSPLYLINMQLFIAESSLYVLMFKKGMNMMENKKSTEENLALAITLNSCAASCENMVHEANMLLPLKDPYLTPPPGWKLGDNPTQDLVCGRKLRELREEIAKLKKYEPFILFTILSFTSLAHMHSSSSLTNRQFFIAKTGVYVC</sequence>
<dbReference type="PANTHER" id="PTHR46740:SF2">
    <property type="entry name" value="PROTEIN DYAD"/>
    <property type="match status" value="1"/>
</dbReference>
<protein>
    <recommendedName>
        <fullName evidence="3">Mediator of RNA polymerase II transcription subunit 4</fullName>
    </recommendedName>
</protein>
<dbReference type="PANTHER" id="PTHR46740">
    <property type="entry name" value="PROTEIN DYAD"/>
    <property type="match status" value="1"/>
</dbReference>
<gene>
    <name evidence="1" type="ORF">V6N12_068043</name>
</gene>
<accession>A0ABR2FP37</accession>
<evidence type="ECO:0000313" key="2">
    <source>
        <dbReference type="Proteomes" id="UP001472677"/>
    </source>
</evidence>
<comment type="caution">
    <text evidence="1">The sequence shown here is derived from an EMBL/GenBank/DDBJ whole genome shotgun (WGS) entry which is preliminary data.</text>
</comment>
<evidence type="ECO:0000313" key="1">
    <source>
        <dbReference type="EMBL" id="KAK8583784.1"/>
    </source>
</evidence>
<keyword evidence="2" id="KW-1185">Reference proteome</keyword>
<evidence type="ECO:0008006" key="3">
    <source>
        <dbReference type="Google" id="ProtNLM"/>
    </source>
</evidence>
<dbReference type="Proteomes" id="UP001472677">
    <property type="component" value="Unassembled WGS sequence"/>
</dbReference>
<dbReference type="EMBL" id="JBBPBM010000005">
    <property type="protein sequence ID" value="KAK8583784.1"/>
    <property type="molecule type" value="Genomic_DNA"/>
</dbReference>
<name>A0ABR2FP37_9ROSI</name>
<reference evidence="1 2" key="1">
    <citation type="journal article" date="2024" name="G3 (Bethesda)">
        <title>Genome assembly of Hibiscus sabdariffa L. provides insights into metabolisms of medicinal natural products.</title>
        <authorList>
            <person name="Kim T."/>
        </authorList>
    </citation>
    <scope>NUCLEOTIDE SEQUENCE [LARGE SCALE GENOMIC DNA]</scope>
    <source>
        <strain evidence="1">TK-2024</strain>
        <tissue evidence="1">Old leaves</tissue>
    </source>
</reference>
<proteinExistence type="predicted"/>
<organism evidence="1 2">
    <name type="scientific">Hibiscus sabdariffa</name>
    <name type="common">roselle</name>
    <dbReference type="NCBI Taxonomy" id="183260"/>
    <lineage>
        <taxon>Eukaryota</taxon>
        <taxon>Viridiplantae</taxon>
        <taxon>Streptophyta</taxon>
        <taxon>Embryophyta</taxon>
        <taxon>Tracheophyta</taxon>
        <taxon>Spermatophyta</taxon>
        <taxon>Magnoliopsida</taxon>
        <taxon>eudicotyledons</taxon>
        <taxon>Gunneridae</taxon>
        <taxon>Pentapetalae</taxon>
        <taxon>rosids</taxon>
        <taxon>malvids</taxon>
        <taxon>Malvales</taxon>
        <taxon>Malvaceae</taxon>
        <taxon>Malvoideae</taxon>
        <taxon>Hibiscus</taxon>
    </lineage>
</organism>
<dbReference type="InterPro" id="IPR044221">
    <property type="entry name" value="DYAD/AMEIOTIC1"/>
</dbReference>